<reference evidence="2 3" key="1">
    <citation type="submission" date="2017-06" db="EMBL/GenBank/DDBJ databases">
        <title>Ant-infecting Ophiocordyceps genomes reveal a high diversity of potential behavioral manipulation genes and a possible major role for enterotoxins.</title>
        <authorList>
            <person name="De Bekker C."/>
            <person name="Evans H.C."/>
            <person name="Brachmann A."/>
            <person name="Hughes D.P."/>
        </authorList>
    </citation>
    <scope>NUCLEOTIDE SEQUENCE [LARGE SCALE GENOMIC DNA]</scope>
    <source>
        <strain evidence="2 3">Map64</strain>
    </source>
</reference>
<dbReference type="OrthoDB" id="438080at2759"/>
<organism evidence="2 3">
    <name type="scientific">Ophiocordyceps australis</name>
    <dbReference type="NCBI Taxonomy" id="1399860"/>
    <lineage>
        <taxon>Eukaryota</taxon>
        <taxon>Fungi</taxon>
        <taxon>Dikarya</taxon>
        <taxon>Ascomycota</taxon>
        <taxon>Pezizomycotina</taxon>
        <taxon>Sordariomycetes</taxon>
        <taxon>Hypocreomycetidae</taxon>
        <taxon>Hypocreales</taxon>
        <taxon>Ophiocordycipitaceae</taxon>
        <taxon>Ophiocordyceps</taxon>
    </lineage>
</organism>
<dbReference type="Proteomes" id="UP000226192">
    <property type="component" value="Unassembled WGS sequence"/>
</dbReference>
<sequence>MDSSQLAAKLSFLTDAAHLLRNSVPVASAHLMRQRAERMQQANLDQHELQQQHVCRACGHIMIPGRGSELSLKPPRHASSPRRKRRRHPKPRTKAAEAPRGPTKALTCGLCFDKCHTQLAPPSAPAVRRSSVGANTTKPPNASTSKKRARMRKSGLEALLAGQEQKSKAASLSLADFRQK</sequence>
<protein>
    <submittedName>
        <fullName evidence="2">Uncharacterized protein</fullName>
    </submittedName>
</protein>
<dbReference type="InterPro" id="IPR007175">
    <property type="entry name" value="Rpr2/Snm1/Rpp21"/>
</dbReference>
<evidence type="ECO:0000313" key="3">
    <source>
        <dbReference type="Proteomes" id="UP000226192"/>
    </source>
</evidence>
<keyword evidence="3" id="KW-1185">Reference proteome</keyword>
<dbReference type="GO" id="GO:0006396">
    <property type="term" value="P:RNA processing"/>
    <property type="evidence" value="ECO:0007669"/>
    <property type="project" value="InterPro"/>
</dbReference>
<gene>
    <name evidence="2" type="ORF">CDD81_302</name>
</gene>
<dbReference type="Pfam" id="PF04032">
    <property type="entry name" value="Rpr2"/>
    <property type="match status" value="1"/>
</dbReference>
<feature type="compositionally biased region" description="Basic residues" evidence="1">
    <location>
        <begin position="74"/>
        <end position="93"/>
    </location>
</feature>
<dbReference type="AlphaFoldDB" id="A0A2C5Y3P5"/>
<comment type="caution">
    <text evidence="2">The sequence shown here is derived from an EMBL/GenBank/DDBJ whole genome shotgun (WGS) entry which is preliminary data.</text>
</comment>
<evidence type="ECO:0000256" key="1">
    <source>
        <dbReference type="SAM" id="MobiDB-lite"/>
    </source>
</evidence>
<evidence type="ECO:0000313" key="2">
    <source>
        <dbReference type="EMBL" id="PHH61511.1"/>
    </source>
</evidence>
<feature type="region of interest" description="Disordered" evidence="1">
    <location>
        <begin position="121"/>
        <end position="180"/>
    </location>
</feature>
<proteinExistence type="predicted"/>
<name>A0A2C5Y3P5_9HYPO</name>
<dbReference type="STRING" id="1399860.A0A2C5Y3P5"/>
<dbReference type="EMBL" id="NJET01000101">
    <property type="protein sequence ID" value="PHH61511.1"/>
    <property type="molecule type" value="Genomic_DNA"/>
</dbReference>
<feature type="compositionally biased region" description="Polar residues" evidence="1">
    <location>
        <begin position="132"/>
        <end position="144"/>
    </location>
</feature>
<feature type="region of interest" description="Disordered" evidence="1">
    <location>
        <begin position="65"/>
        <end position="102"/>
    </location>
</feature>
<accession>A0A2C5Y3P5</accession>